<dbReference type="Pfam" id="PF02518">
    <property type="entry name" value="HATPase_c"/>
    <property type="match status" value="1"/>
</dbReference>
<feature type="transmembrane region" description="Helical" evidence="13">
    <location>
        <begin position="21"/>
        <end position="40"/>
    </location>
</feature>
<dbReference type="EMBL" id="CP127294">
    <property type="protein sequence ID" value="WIX76580.1"/>
    <property type="molecule type" value="Genomic_DNA"/>
</dbReference>
<keyword evidence="11" id="KW-0902">Two-component regulatory system</keyword>
<keyword evidence="9" id="KW-0067">ATP-binding</keyword>
<proteinExistence type="predicted"/>
<evidence type="ECO:0000313" key="17">
    <source>
        <dbReference type="Proteomes" id="UP001236014"/>
    </source>
</evidence>
<dbReference type="SUPFAM" id="SSF55874">
    <property type="entry name" value="ATPase domain of HSP90 chaperone/DNA topoisomerase II/histidine kinase"/>
    <property type="match status" value="1"/>
</dbReference>
<dbReference type="GO" id="GO:0005524">
    <property type="term" value="F:ATP binding"/>
    <property type="evidence" value="ECO:0007669"/>
    <property type="project" value="UniProtKB-KW"/>
</dbReference>
<evidence type="ECO:0000256" key="4">
    <source>
        <dbReference type="ARBA" id="ARBA00022553"/>
    </source>
</evidence>
<organism evidence="16 17">
    <name type="scientific">Amycolatopsis carbonis</name>
    <dbReference type="NCBI Taxonomy" id="715471"/>
    <lineage>
        <taxon>Bacteria</taxon>
        <taxon>Bacillati</taxon>
        <taxon>Actinomycetota</taxon>
        <taxon>Actinomycetes</taxon>
        <taxon>Pseudonocardiales</taxon>
        <taxon>Pseudonocardiaceae</taxon>
        <taxon>Amycolatopsis</taxon>
    </lineage>
</organism>
<dbReference type="InterPro" id="IPR036890">
    <property type="entry name" value="HATPase_C_sf"/>
</dbReference>
<dbReference type="PANTHER" id="PTHR24421">
    <property type="entry name" value="NITRATE/NITRITE SENSOR PROTEIN NARX-RELATED"/>
    <property type="match status" value="1"/>
</dbReference>
<comment type="catalytic activity">
    <reaction evidence="1">
        <text>ATP + protein L-histidine = ADP + protein N-phospho-L-histidine.</text>
        <dbReference type="EC" id="2.7.13.3"/>
    </reaction>
</comment>
<dbReference type="InterPro" id="IPR038318">
    <property type="entry name" value="KdpD_sf"/>
</dbReference>
<dbReference type="KEGG" id="acab:QRX50_34665"/>
<dbReference type="InterPro" id="IPR003018">
    <property type="entry name" value="GAF"/>
</dbReference>
<dbReference type="GO" id="GO:0016020">
    <property type="term" value="C:membrane"/>
    <property type="evidence" value="ECO:0007669"/>
    <property type="project" value="UniProtKB-SubCell"/>
</dbReference>
<dbReference type="SMART" id="SM00387">
    <property type="entry name" value="HATPase_c"/>
    <property type="match status" value="1"/>
</dbReference>
<keyword evidence="8" id="KW-0418">Kinase</keyword>
<dbReference type="GO" id="GO:0046983">
    <property type="term" value="F:protein dimerization activity"/>
    <property type="evidence" value="ECO:0007669"/>
    <property type="project" value="InterPro"/>
</dbReference>
<sequence length="501" mass="53304">MSEETMVQRRRTGERMRRRSSGALAAVVAVAVVTAIALVLEPHVDSVSLLMLYLVVVLPVAVVWGTVLAVGTSLLSVGVYAVLFAPPPAPLHFIDAQNAVALGVFLITAVVVGTLASRLQRTALISERLTEEQSALRRVATLVARSVSPPEVFEAVTREVGLLCDADLARMERYEVDGTVTGLAAWSRVPVHLTIGTRIELDGLSVAREVRRSGEAVRLASFAGETGAIAREARGLGIRSSVGCPIVVSGRLWGVIAASTKSDERFPDKTEAQIASFTELVATAIENAEARSELRASRARIVATADRTRRRIERDLHDGAQQQLVSLALQVRAVQALIPDEAGEANRELDRIATGLSEALDELREMARGIHPALLAELGLVPALKALARRSPQPIDLDVRADGRLPESIEVGAYYVVAEALTNATKHARASTITVVVETRADLLRIAVNDDGAGGADFARGTGLAGLKDRVEALGGRIFLHSPPGDGTTLNAEFPLGWQGG</sequence>
<comment type="subcellular location">
    <subcellularLocation>
        <location evidence="2">Membrane</location>
        <topology evidence="2">Multi-pass membrane protein</topology>
    </subcellularLocation>
</comment>
<evidence type="ECO:0000256" key="13">
    <source>
        <dbReference type="SAM" id="Phobius"/>
    </source>
</evidence>
<keyword evidence="6 13" id="KW-0812">Transmembrane</keyword>
<evidence type="ECO:0000256" key="1">
    <source>
        <dbReference type="ARBA" id="ARBA00000085"/>
    </source>
</evidence>
<evidence type="ECO:0000256" key="7">
    <source>
        <dbReference type="ARBA" id="ARBA00022741"/>
    </source>
</evidence>
<dbReference type="Gene3D" id="3.30.565.10">
    <property type="entry name" value="Histidine kinase-like ATPase, C-terminal domain"/>
    <property type="match status" value="1"/>
</dbReference>
<gene>
    <name evidence="16" type="ORF">QRX50_34665</name>
</gene>
<dbReference type="PANTHER" id="PTHR24421:SF10">
    <property type="entry name" value="NITRATE_NITRITE SENSOR PROTEIN NARQ"/>
    <property type="match status" value="1"/>
</dbReference>
<feature type="domain" description="Histidine kinase/HSP90-like ATPase" evidence="15">
    <location>
        <begin position="408"/>
        <end position="498"/>
    </location>
</feature>
<dbReference type="InterPro" id="IPR029016">
    <property type="entry name" value="GAF-like_dom_sf"/>
</dbReference>
<protein>
    <recommendedName>
        <fullName evidence="3">histidine kinase</fullName>
        <ecNumber evidence="3">2.7.13.3</ecNumber>
    </recommendedName>
</protein>
<dbReference type="Pfam" id="PF13493">
    <property type="entry name" value="DUF4118"/>
    <property type="match status" value="1"/>
</dbReference>
<dbReference type="CDD" id="cd16917">
    <property type="entry name" value="HATPase_UhpB-NarQ-NarX-like"/>
    <property type="match status" value="1"/>
</dbReference>
<evidence type="ECO:0000313" key="16">
    <source>
        <dbReference type="EMBL" id="WIX76580.1"/>
    </source>
</evidence>
<dbReference type="SMART" id="SM00065">
    <property type="entry name" value="GAF"/>
    <property type="match status" value="1"/>
</dbReference>
<dbReference type="Gene3D" id="3.30.450.40">
    <property type="match status" value="1"/>
</dbReference>
<dbReference type="Gene3D" id="1.20.120.620">
    <property type="entry name" value="Backbone structure of the membrane domain of e. Coli histidine kinase receptor kdpd"/>
    <property type="match status" value="1"/>
</dbReference>
<dbReference type="Pfam" id="PF13185">
    <property type="entry name" value="GAF_2"/>
    <property type="match status" value="1"/>
</dbReference>
<dbReference type="InterPro" id="IPR050482">
    <property type="entry name" value="Sensor_HK_TwoCompSys"/>
</dbReference>
<evidence type="ECO:0000256" key="6">
    <source>
        <dbReference type="ARBA" id="ARBA00022692"/>
    </source>
</evidence>
<keyword evidence="17" id="KW-1185">Reference proteome</keyword>
<evidence type="ECO:0000259" key="14">
    <source>
        <dbReference type="SMART" id="SM00065"/>
    </source>
</evidence>
<keyword evidence="12 13" id="KW-0472">Membrane</keyword>
<evidence type="ECO:0000256" key="3">
    <source>
        <dbReference type="ARBA" id="ARBA00012438"/>
    </source>
</evidence>
<keyword evidence="10 13" id="KW-1133">Transmembrane helix</keyword>
<dbReference type="Proteomes" id="UP001236014">
    <property type="component" value="Chromosome"/>
</dbReference>
<evidence type="ECO:0000256" key="5">
    <source>
        <dbReference type="ARBA" id="ARBA00022679"/>
    </source>
</evidence>
<dbReference type="InterPro" id="IPR003594">
    <property type="entry name" value="HATPase_dom"/>
</dbReference>
<keyword evidence="7" id="KW-0547">Nucleotide-binding</keyword>
<dbReference type="GO" id="GO:0000155">
    <property type="term" value="F:phosphorelay sensor kinase activity"/>
    <property type="evidence" value="ECO:0007669"/>
    <property type="project" value="InterPro"/>
</dbReference>
<evidence type="ECO:0000256" key="10">
    <source>
        <dbReference type="ARBA" id="ARBA00022989"/>
    </source>
</evidence>
<evidence type="ECO:0000256" key="2">
    <source>
        <dbReference type="ARBA" id="ARBA00004141"/>
    </source>
</evidence>
<evidence type="ECO:0000256" key="11">
    <source>
        <dbReference type="ARBA" id="ARBA00023012"/>
    </source>
</evidence>
<feature type="transmembrane region" description="Helical" evidence="13">
    <location>
        <begin position="52"/>
        <end position="84"/>
    </location>
</feature>
<dbReference type="AlphaFoldDB" id="A0A9Y2IA24"/>
<dbReference type="InterPro" id="IPR011712">
    <property type="entry name" value="Sig_transdc_His_kin_sub3_dim/P"/>
</dbReference>
<accession>A0A9Y2IA24</accession>
<dbReference type="InterPro" id="IPR025201">
    <property type="entry name" value="KdpD_TM"/>
</dbReference>
<dbReference type="SUPFAM" id="SSF55781">
    <property type="entry name" value="GAF domain-like"/>
    <property type="match status" value="1"/>
</dbReference>
<evidence type="ECO:0000256" key="12">
    <source>
        <dbReference type="ARBA" id="ARBA00023136"/>
    </source>
</evidence>
<evidence type="ECO:0000259" key="15">
    <source>
        <dbReference type="SMART" id="SM00387"/>
    </source>
</evidence>
<dbReference type="RefSeq" id="WP_285967328.1">
    <property type="nucleotide sequence ID" value="NZ_CP127294.1"/>
</dbReference>
<dbReference type="Pfam" id="PF07730">
    <property type="entry name" value="HisKA_3"/>
    <property type="match status" value="1"/>
</dbReference>
<keyword evidence="4" id="KW-0597">Phosphoprotein</keyword>
<feature type="transmembrane region" description="Helical" evidence="13">
    <location>
        <begin position="96"/>
        <end position="116"/>
    </location>
</feature>
<keyword evidence="5" id="KW-0808">Transferase</keyword>
<name>A0A9Y2IA24_9PSEU</name>
<reference evidence="16 17" key="1">
    <citation type="submission" date="2023-06" db="EMBL/GenBank/DDBJ databases">
        <authorList>
            <person name="Oyuntsetseg B."/>
            <person name="Kim S.B."/>
        </authorList>
    </citation>
    <scope>NUCLEOTIDE SEQUENCE [LARGE SCALE GENOMIC DNA]</scope>
    <source>
        <strain evidence="16 17">2-15</strain>
    </source>
</reference>
<feature type="domain" description="GAF" evidence="14">
    <location>
        <begin position="148"/>
        <end position="295"/>
    </location>
</feature>
<dbReference type="Gene3D" id="1.20.5.1930">
    <property type="match status" value="1"/>
</dbReference>
<dbReference type="EC" id="2.7.13.3" evidence="3"/>
<evidence type="ECO:0000256" key="9">
    <source>
        <dbReference type="ARBA" id="ARBA00022840"/>
    </source>
</evidence>
<evidence type="ECO:0000256" key="8">
    <source>
        <dbReference type="ARBA" id="ARBA00022777"/>
    </source>
</evidence>